<dbReference type="InterPro" id="IPR051783">
    <property type="entry name" value="NAD(P)-dependent_oxidoreduct"/>
</dbReference>
<evidence type="ECO:0000259" key="1">
    <source>
        <dbReference type="Pfam" id="PF01370"/>
    </source>
</evidence>
<dbReference type="InterPro" id="IPR001509">
    <property type="entry name" value="Epimerase_deHydtase"/>
</dbReference>
<dbReference type="SUPFAM" id="SSF51735">
    <property type="entry name" value="NAD(P)-binding Rossmann-fold domains"/>
    <property type="match status" value="1"/>
</dbReference>
<accession>A0A7Z2VU58</accession>
<dbReference type="PANTHER" id="PTHR48079:SF6">
    <property type="entry name" value="NAD(P)-BINDING DOMAIN-CONTAINING PROTEIN-RELATED"/>
    <property type="match status" value="1"/>
</dbReference>
<organism evidence="2 3">
    <name type="scientific">Massilia forsythiae</name>
    <dbReference type="NCBI Taxonomy" id="2728020"/>
    <lineage>
        <taxon>Bacteria</taxon>
        <taxon>Pseudomonadati</taxon>
        <taxon>Pseudomonadota</taxon>
        <taxon>Betaproteobacteria</taxon>
        <taxon>Burkholderiales</taxon>
        <taxon>Oxalobacteraceae</taxon>
        <taxon>Telluria group</taxon>
        <taxon>Massilia</taxon>
    </lineage>
</organism>
<evidence type="ECO:0000313" key="3">
    <source>
        <dbReference type="Proteomes" id="UP000502415"/>
    </source>
</evidence>
<dbReference type="Proteomes" id="UP000502415">
    <property type="component" value="Chromosome"/>
</dbReference>
<keyword evidence="3" id="KW-1185">Reference proteome</keyword>
<dbReference type="PANTHER" id="PTHR48079">
    <property type="entry name" value="PROTEIN YEEZ"/>
    <property type="match status" value="1"/>
</dbReference>
<feature type="domain" description="NAD-dependent epimerase/dehydratase" evidence="1">
    <location>
        <begin position="3"/>
        <end position="218"/>
    </location>
</feature>
<dbReference type="CDD" id="cd05262">
    <property type="entry name" value="SDR_a7"/>
    <property type="match status" value="1"/>
</dbReference>
<dbReference type="GO" id="GO:0004029">
    <property type="term" value="F:aldehyde dehydrogenase (NAD+) activity"/>
    <property type="evidence" value="ECO:0007669"/>
    <property type="project" value="TreeGrafter"/>
</dbReference>
<dbReference type="Gene3D" id="3.40.50.720">
    <property type="entry name" value="NAD(P)-binding Rossmann-like Domain"/>
    <property type="match status" value="1"/>
</dbReference>
<protein>
    <submittedName>
        <fullName evidence="2">SDR family oxidoreductase</fullName>
    </submittedName>
</protein>
<dbReference type="RefSeq" id="WP_169434451.1">
    <property type="nucleotide sequence ID" value="NZ_CP051685.1"/>
</dbReference>
<dbReference type="Pfam" id="PF01370">
    <property type="entry name" value="Epimerase"/>
    <property type="match status" value="1"/>
</dbReference>
<dbReference type="KEGG" id="mfy:HH212_05450"/>
<evidence type="ECO:0000313" key="2">
    <source>
        <dbReference type="EMBL" id="QJD99535.1"/>
    </source>
</evidence>
<dbReference type="AlphaFoldDB" id="A0A7Z2VU58"/>
<reference evidence="2 3" key="1">
    <citation type="submission" date="2020-04" db="EMBL/GenBank/DDBJ databases">
        <title>Genome sequencing of novel species.</title>
        <authorList>
            <person name="Heo J."/>
            <person name="Kim S.-J."/>
            <person name="Kim J.-S."/>
            <person name="Hong S.-B."/>
            <person name="Kwon S.-W."/>
        </authorList>
    </citation>
    <scope>NUCLEOTIDE SEQUENCE [LARGE SCALE GENOMIC DNA]</scope>
    <source>
        <strain evidence="2 3">GN2-R2</strain>
    </source>
</reference>
<proteinExistence type="predicted"/>
<name>A0A7Z2VU58_9BURK</name>
<dbReference type="InterPro" id="IPR036291">
    <property type="entry name" value="NAD(P)-bd_dom_sf"/>
</dbReference>
<gene>
    <name evidence="2" type="ORF">HH212_05450</name>
</gene>
<dbReference type="EMBL" id="CP051685">
    <property type="protein sequence ID" value="QJD99535.1"/>
    <property type="molecule type" value="Genomic_DNA"/>
</dbReference>
<dbReference type="GO" id="GO:0005737">
    <property type="term" value="C:cytoplasm"/>
    <property type="evidence" value="ECO:0007669"/>
    <property type="project" value="TreeGrafter"/>
</dbReference>
<sequence>MRVFVTGATGFVGSAVVQELLAAGHRVLGLARSPEGAAALAAAGAEVHHGSLADLPSLHSGASAADGVIHTGFTHDFSRFAASCEQDRLAIEALGAALAGSQRPLLVTAGLAGLAPGRLATENDAAPPASAAYPRASEQTADALASRGVHASTVRLPPSVHGEGDHGFVPMLIGIAREKGISAYAGEGANRWAAVHRLDAARLFRLALEHGARAAHYHAIADEGVPFRDIAAVIARRLGLPLAARMGEEAAAHFGWFAHFAAMDMAGTSRETRDLLGWAPTQCGLVEDIDSERYFPI</sequence>